<dbReference type="Proteomes" id="UP001276564">
    <property type="component" value="Unassembled WGS sequence"/>
</dbReference>
<protein>
    <submittedName>
        <fullName evidence="1">Uncharacterized protein</fullName>
    </submittedName>
</protein>
<comment type="caution">
    <text evidence="1">The sequence shown here is derived from an EMBL/GenBank/DDBJ whole genome shotgun (WGS) entry which is preliminary data.</text>
</comment>
<proteinExistence type="predicted"/>
<evidence type="ECO:0000313" key="2">
    <source>
        <dbReference type="Proteomes" id="UP001276564"/>
    </source>
</evidence>
<sequence length="69" mass="8169">MPKQPTNDNASYFEFDVMREAFNRWVDEDKVPEDQWRPRATKLVRIVTGDDYVDPNLVEWIIRKSPGAD</sequence>
<reference evidence="1 2" key="1">
    <citation type="submission" date="2023-08" db="EMBL/GenBank/DDBJ databases">
        <title>Implementing the SeqCode for naming new Mesorhizobium species isolated from Vachellia karroo root nodules.</title>
        <authorList>
            <person name="Van Lill M."/>
        </authorList>
    </citation>
    <scope>NUCLEOTIDE SEQUENCE [LARGE SCALE GENOMIC DNA]</scope>
    <source>
        <strain evidence="1 2">VK4B</strain>
    </source>
</reference>
<dbReference type="RefSeq" id="WP_320319368.1">
    <property type="nucleotide sequence ID" value="NZ_JAVIIP010000001.1"/>
</dbReference>
<evidence type="ECO:0000313" key="1">
    <source>
        <dbReference type="EMBL" id="MDX8536007.1"/>
    </source>
</evidence>
<gene>
    <name evidence="1" type="ORF">RFM23_00040</name>
</gene>
<organism evidence="1 2">
    <name type="scientific">Mesorhizobium abyssinicae</name>
    <dbReference type="NCBI Taxonomy" id="1209958"/>
    <lineage>
        <taxon>Bacteria</taxon>
        <taxon>Pseudomonadati</taxon>
        <taxon>Pseudomonadota</taxon>
        <taxon>Alphaproteobacteria</taxon>
        <taxon>Hyphomicrobiales</taxon>
        <taxon>Phyllobacteriaceae</taxon>
        <taxon>Mesorhizobium</taxon>
    </lineage>
</organism>
<dbReference type="EMBL" id="JAVIIP010000001">
    <property type="protein sequence ID" value="MDX8536007.1"/>
    <property type="molecule type" value="Genomic_DNA"/>
</dbReference>
<keyword evidence="2" id="KW-1185">Reference proteome</keyword>
<name>A0ABU5AFD6_9HYPH</name>
<accession>A0ABU5AFD6</accession>